<name>A0A7W7VH59_9PSEU</name>
<accession>A0A7W7VH59</accession>
<dbReference type="AlphaFoldDB" id="A0A7W7VH59"/>
<organism evidence="1 2">
    <name type="scientific">Actinophytocola algeriensis</name>
    <dbReference type="NCBI Taxonomy" id="1768010"/>
    <lineage>
        <taxon>Bacteria</taxon>
        <taxon>Bacillati</taxon>
        <taxon>Actinomycetota</taxon>
        <taxon>Actinomycetes</taxon>
        <taxon>Pseudonocardiales</taxon>
        <taxon>Pseudonocardiaceae</taxon>
    </lineage>
</organism>
<dbReference type="Proteomes" id="UP000520767">
    <property type="component" value="Unassembled WGS sequence"/>
</dbReference>
<reference evidence="1 2" key="1">
    <citation type="submission" date="2020-08" db="EMBL/GenBank/DDBJ databases">
        <title>Genomic Encyclopedia of Type Strains, Phase III (KMG-III): the genomes of soil and plant-associated and newly described type strains.</title>
        <authorList>
            <person name="Whitman W."/>
        </authorList>
    </citation>
    <scope>NUCLEOTIDE SEQUENCE [LARGE SCALE GENOMIC DNA]</scope>
    <source>
        <strain evidence="1 2">CECT 8960</strain>
    </source>
</reference>
<evidence type="ECO:0000313" key="1">
    <source>
        <dbReference type="EMBL" id="MBB4909735.1"/>
    </source>
</evidence>
<dbReference type="RefSeq" id="WP_184813801.1">
    <property type="nucleotide sequence ID" value="NZ_JACHJQ010000006.1"/>
</dbReference>
<protein>
    <submittedName>
        <fullName evidence="1">Uncharacterized protein</fullName>
    </submittedName>
</protein>
<sequence>MAGMMARALRVAAERVAEPGGLRFTERQLYYELCRVLRPWHRVTRRVPFTTAPPVSYSDFRALLRPLPGLLPPPEPLGTPGRHTTEPDLFDYGLPRLLVCQSAAVADMVRANGLPMESACPVFSVADLPLDERVVSMLARVDGTVYVLHDASTTGLAVPGMVPAGPRVSPLGLNHRQAAALHLTHGRGPDGRFVEVEAVRPAVLLRTVHRLVREVRPQRPQWLVGREVGFLTWPTA</sequence>
<dbReference type="EMBL" id="JACHJQ010000006">
    <property type="protein sequence ID" value="MBB4909735.1"/>
    <property type="molecule type" value="Genomic_DNA"/>
</dbReference>
<evidence type="ECO:0000313" key="2">
    <source>
        <dbReference type="Proteomes" id="UP000520767"/>
    </source>
</evidence>
<proteinExistence type="predicted"/>
<comment type="caution">
    <text evidence="1">The sequence shown here is derived from an EMBL/GenBank/DDBJ whole genome shotgun (WGS) entry which is preliminary data.</text>
</comment>
<keyword evidence="2" id="KW-1185">Reference proteome</keyword>
<gene>
    <name evidence="1" type="ORF">FHR82_005993</name>
</gene>